<evidence type="ECO:0000313" key="3">
    <source>
        <dbReference type="EMBL" id="KAI5067185.1"/>
    </source>
</evidence>
<dbReference type="EMBL" id="JABFUD020000017">
    <property type="protein sequence ID" value="KAI5067185.1"/>
    <property type="molecule type" value="Genomic_DNA"/>
</dbReference>
<dbReference type="PANTHER" id="PTHR10291">
    <property type="entry name" value="DEHYDRODOLICHYL DIPHOSPHATE SYNTHASE FAMILY MEMBER"/>
    <property type="match status" value="1"/>
</dbReference>
<evidence type="ECO:0000256" key="2">
    <source>
        <dbReference type="ARBA" id="ARBA00022679"/>
    </source>
</evidence>
<dbReference type="AlphaFoldDB" id="A0A9D4UG57"/>
<comment type="caution">
    <text evidence="3">The sequence shown here is derived from an EMBL/GenBank/DDBJ whole genome shotgun (WGS) entry which is preliminary data.</text>
</comment>
<organism evidence="3 4">
    <name type="scientific">Adiantum capillus-veneris</name>
    <name type="common">Maidenhair fern</name>
    <dbReference type="NCBI Taxonomy" id="13818"/>
    <lineage>
        <taxon>Eukaryota</taxon>
        <taxon>Viridiplantae</taxon>
        <taxon>Streptophyta</taxon>
        <taxon>Embryophyta</taxon>
        <taxon>Tracheophyta</taxon>
        <taxon>Polypodiopsida</taxon>
        <taxon>Polypodiidae</taxon>
        <taxon>Polypodiales</taxon>
        <taxon>Pteridineae</taxon>
        <taxon>Pteridaceae</taxon>
        <taxon>Vittarioideae</taxon>
        <taxon>Adiantum</taxon>
    </lineage>
</organism>
<evidence type="ECO:0008006" key="5">
    <source>
        <dbReference type="Google" id="ProtNLM"/>
    </source>
</evidence>
<gene>
    <name evidence="3" type="ORF">GOP47_0017713</name>
</gene>
<dbReference type="PANTHER" id="PTHR10291:SF43">
    <property type="entry name" value="DEHYDRODOLICHYL DIPHOSPHATE SYNTHASE COMPLEX SUBUNIT DHDDS"/>
    <property type="match status" value="1"/>
</dbReference>
<dbReference type="Pfam" id="PF01255">
    <property type="entry name" value="Prenyltransf"/>
    <property type="match status" value="2"/>
</dbReference>
<dbReference type="InterPro" id="IPR001441">
    <property type="entry name" value="UPP_synth-like"/>
</dbReference>
<reference evidence="3" key="1">
    <citation type="submission" date="2021-01" db="EMBL/GenBank/DDBJ databases">
        <title>Adiantum capillus-veneris genome.</title>
        <authorList>
            <person name="Fang Y."/>
            <person name="Liao Q."/>
        </authorList>
    </citation>
    <scope>NUCLEOTIDE SEQUENCE</scope>
    <source>
        <strain evidence="3">H3</strain>
        <tissue evidence="3">Leaf</tissue>
    </source>
</reference>
<name>A0A9D4UG57_ADICA</name>
<dbReference type="Gene3D" id="3.40.1180.10">
    <property type="entry name" value="Decaprenyl diphosphate synthase-like"/>
    <property type="match status" value="2"/>
</dbReference>
<sequence length="508" mass="57246">MAHVPISINFPQGAHHDRALRRTEDAACGLSCCPMPTHIAFIMDGNRRFADRLHVDRRIGHSHGIDNFQRSPDEVSALMDLMQSKLEILVEKQGLASEYGIRVQVLGDLNLLPEAVRMAAEKAMAVTRSNSSLVLNLCISYTSTHEIVHSIQQTCNNFLAAWSASCERRSHPLQSKANSGVTDGNNVLENGFHIMRDGKGDYDELAVSKYDRTNGCNEVSADRFFDANRKEHLNGNGISGCEDEVMVGEKKMADSIMLGRVKRSFFAPATDVTCSVGLRNRNQTKAGVLDNWGAQNLLVDEQCSFDVYFQTDICANELRSYLKRAKPAPIGDESMPREDDVYEADHDNAAREIVDPHTSDVSPSISSNSSAICRCNHPHQFHSSENLAETDSLSTTCGKSCYSHDRILKVVKDCVSEKEIEKNLYTFPCPPPDLLIRTSGETRLSNFLLWQTSFSHLAFCKVLWPEFSFWHLFFIILEYQRAFPSLLRKRQCYDSESWRHHEHMGTFD</sequence>
<evidence type="ECO:0000313" key="4">
    <source>
        <dbReference type="Proteomes" id="UP000886520"/>
    </source>
</evidence>
<protein>
    <recommendedName>
        <fullName evidence="5">Alkyl transferase</fullName>
    </recommendedName>
</protein>
<dbReference type="InterPro" id="IPR018520">
    <property type="entry name" value="UPP_synth-like_CS"/>
</dbReference>
<dbReference type="Proteomes" id="UP000886520">
    <property type="component" value="Chromosome 17"/>
</dbReference>
<dbReference type="OrthoDB" id="4173905at2759"/>
<evidence type="ECO:0000256" key="1">
    <source>
        <dbReference type="ARBA" id="ARBA00005432"/>
    </source>
</evidence>
<comment type="similarity">
    <text evidence="1">Belongs to the UPP synthase family.</text>
</comment>
<dbReference type="SUPFAM" id="SSF64005">
    <property type="entry name" value="Undecaprenyl diphosphate synthase"/>
    <property type="match status" value="2"/>
</dbReference>
<dbReference type="GO" id="GO:0016094">
    <property type="term" value="P:polyprenol biosynthetic process"/>
    <property type="evidence" value="ECO:0007669"/>
    <property type="project" value="TreeGrafter"/>
</dbReference>
<dbReference type="GO" id="GO:0005783">
    <property type="term" value="C:endoplasmic reticulum"/>
    <property type="evidence" value="ECO:0007669"/>
    <property type="project" value="TreeGrafter"/>
</dbReference>
<dbReference type="GO" id="GO:0045547">
    <property type="term" value="F:ditrans,polycis-polyprenyl diphosphate synthase [(2E,6E)-farnesyl diphosphate specific] activity"/>
    <property type="evidence" value="ECO:0007669"/>
    <property type="project" value="TreeGrafter"/>
</dbReference>
<accession>A0A9D4UG57</accession>
<dbReference type="PROSITE" id="PS01066">
    <property type="entry name" value="UPP_SYNTHASE"/>
    <property type="match status" value="1"/>
</dbReference>
<keyword evidence="4" id="KW-1185">Reference proteome</keyword>
<proteinExistence type="inferred from homology"/>
<dbReference type="InterPro" id="IPR036424">
    <property type="entry name" value="UPP_synth-like_sf"/>
</dbReference>
<keyword evidence="2" id="KW-0808">Transferase</keyword>